<organism evidence="1 2">
    <name type="scientific">Fraxinus pennsylvanica</name>
    <dbReference type="NCBI Taxonomy" id="56036"/>
    <lineage>
        <taxon>Eukaryota</taxon>
        <taxon>Viridiplantae</taxon>
        <taxon>Streptophyta</taxon>
        <taxon>Embryophyta</taxon>
        <taxon>Tracheophyta</taxon>
        <taxon>Spermatophyta</taxon>
        <taxon>Magnoliopsida</taxon>
        <taxon>eudicotyledons</taxon>
        <taxon>Gunneridae</taxon>
        <taxon>Pentapetalae</taxon>
        <taxon>asterids</taxon>
        <taxon>lamiids</taxon>
        <taxon>Lamiales</taxon>
        <taxon>Oleaceae</taxon>
        <taxon>Oleeae</taxon>
        <taxon>Fraxinus</taxon>
    </lineage>
</organism>
<sequence>MDSIPFHVRCGLGGHTIFLGSKSKENDKFRLQEEKVAKDLEHYIPGVSKNGKLIGNTCNADIDLVTSQLHVKNKSGNSSGQCVVVNCDEKGKGGLETGEPIKIFVGIFSGKFGSSIDDDNKNNSIIADVNVNGMVVGELRQKESKCKEGKEFPFKCFIGFVFEQLSQNLLKFDVSAQESECKSRDTASSNPTATNQFDHLWALANILEGKRADVNGFLGNLMFARVGGMPSSIVGVIPSVKEVSDDGVGSAVTQEESGGNSPQRLANGLLSIPLSNVERLRSTLSTVSLTELIELLP</sequence>
<dbReference type="EMBL" id="OU503049">
    <property type="protein sequence ID" value="CAI9775987.1"/>
    <property type="molecule type" value="Genomic_DNA"/>
</dbReference>
<gene>
    <name evidence="1" type="ORF">FPE_LOCUS23417</name>
</gene>
<evidence type="ECO:0000313" key="1">
    <source>
        <dbReference type="EMBL" id="CAI9775987.1"/>
    </source>
</evidence>
<reference evidence="1" key="1">
    <citation type="submission" date="2023-05" db="EMBL/GenBank/DDBJ databases">
        <authorList>
            <person name="Huff M."/>
        </authorList>
    </citation>
    <scope>NUCLEOTIDE SEQUENCE</scope>
</reference>
<proteinExistence type="predicted"/>
<name>A0AAD1ZZP5_9LAMI</name>
<keyword evidence="2" id="KW-1185">Reference proteome</keyword>
<dbReference type="Proteomes" id="UP000834106">
    <property type="component" value="Chromosome 14"/>
</dbReference>
<protein>
    <submittedName>
        <fullName evidence="1">Uncharacterized protein</fullName>
    </submittedName>
</protein>
<dbReference type="AlphaFoldDB" id="A0AAD1ZZP5"/>
<accession>A0AAD1ZZP5</accession>
<evidence type="ECO:0000313" key="2">
    <source>
        <dbReference type="Proteomes" id="UP000834106"/>
    </source>
</evidence>